<protein>
    <recommendedName>
        <fullName evidence="1">Amidohydrolase 3 domain-containing protein</fullName>
    </recommendedName>
</protein>
<gene>
    <name evidence="2" type="ORF">SAMN06264365_107142</name>
</gene>
<dbReference type="AlphaFoldDB" id="A0A239AAG3"/>
<proteinExistence type="predicted"/>
<dbReference type="Gene3D" id="2.30.40.10">
    <property type="entry name" value="Urease, subunit C, domain 1"/>
    <property type="match status" value="1"/>
</dbReference>
<dbReference type="OrthoDB" id="3173428at2"/>
<name>A0A239AAG3_9ACTN</name>
<evidence type="ECO:0000259" key="1">
    <source>
        <dbReference type="Pfam" id="PF07969"/>
    </source>
</evidence>
<dbReference type="InterPro" id="IPR033932">
    <property type="entry name" value="YtcJ-like"/>
</dbReference>
<evidence type="ECO:0000313" key="3">
    <source>
        <dbReference type="Proteomes" id="UP000198415"/>
    </source>
</evidence>
<keyword evidence="3" id="KW-1185">Reference proteome</keyword>
<dbReference type="InterPro" id="IPR011059">
    <property type="entry name" value="Metal-dep_hydrolase_composite"/>
</dbReference>
<feature type="domain" description="Amidohydrolase 3" evidence="1">
    <location>
        <begin position="50"/>
        <end position="523"/>
    </location>
</feature>
<dbReference type="Gene3D" id="3.10.310.70">
    <property type="match status" value="1"/>
</dbReference>
<dbReference type="InterPro" id="IPR032466">
    <property type="entry name" value="Metal_Hydrolase"/>
</dbReference>
<evidence type="ECO:0000313" key="2">
    <source>
        <dbReference type="EMBL" id="SNR91873.1"/>
    </source>
</evidence>
<dbReference type="Gene3D" id="3.20.20.140">
    <property type="entry name" value="Metal-dependent hydrolases"/>
    <property type="match status" value="1"/>
</dbReference>
<dbReference type="Pfam" id="PF07969">
    <property type="entry name" value="Amidohydro_3"/>
    <property type="match status" value="1"/>
</dbReference>
<dbReference type="PANTHER" id="PTHR22642">
    <property type="entry name" value="IMIDAZOLONEPROPIONASE"/>
    <property type="match status" value="1"/>
</dbReference>
<sequence length="526" mass="56319">MTAADVILMADRIRTMAAGPQPTALAVAGGTITAVGDRADARNWCGPGTEVLDLGSATITPGLVDGHAHPVMGIGLTRGVDLSHVRTLSALKDVLRNARRDGWLEGWGLDPNAFEGAPVTFAPLVEALGPDVPVFLRLFDAHSALASPRALELAGITGPRPFRSGASVVCGADGRPTGHLLELEAVELVRSILPEDCAADRRARLQDLMRRMAATGLTGANAMDFEEDSLELFRALEDDGDLPLRWRCAPFVMPGAELSHVVSLQAMSGRRWRVEGAKFMIDGTIDGGTAWLDEPDTHGESTACFWPDPEEYAEAARFLAGRGVPIVTHAIGDAGIRYVLDTFAGLPRLRVPHRIEHLETMPCDLVGRFAELDVTASMQPTHCTHYTRADHTDNWSRRLGKLRADRAFRARDLRDRGARLALGSDWPIAPFDPRGILAAARLRRPAGSPDVDPVLPEQALTARMALEGYTTQAAAAAGQPDAGRIAPGFRADLTAFALDPLTAEPDEFAESPVALTLVAGAIAHRA</sequence>
<dbReference type="EMBL" id="FZNR01000007">
    <property type="protein sequence ID" value="SNR91873.1"/>
    <property type="molecule type" value="Genomic_DNA"/>
</dbReference>
<dbReference type="SUPFAM" id="SSF51556">
    <property type="entry name" value="Metallo-dependent hydrolases"/>
    <property type="match status" value="1"/>
</dbReference>
<organism evidence="2 3">
    <name type="scientific">Actinoplanes regularis</name>
    <dbReference type="NCBI Taxonomy" id="52697"/>
    <lineage>
        <taxon>Bacteria</taxon>
        <taxon>Bacillati</taxon>
        <taxon>Actinomycetota</taxon>
        <taxon>Actinomycetes</taxon>
        <taxon>Micromonosporales</taxon>
        <taxon>Micromonosporaceae</taxon>
        <taxon>Actinoplanes</taxon>
    </lineage>
</organism>
<dbReference type="RefSeq" id="WP_089294717.1">
    <property type="nucleotide sequence ID" value="NZ_BOMU01000047.1"/>
</dbReference>
<reference evidence="2 3" key="1">
    <citation type="submission" date="2017-06" db="EMBL/GenBank/DDBJ databases">
        <authorList>
            <person name="Kim H.J."/>
            <person name="Triplett B.A."/>
        </authorList>
    </citation>
    <scope>NUCLEOTIDE SEQUENCE [LARGE SCALE GENOMIC DNA]</scope>
    <source>
        <strain evidence="2 3">DSM 43151</strain>
    </source>
</reference>
<dbReference type="PANTHER" id="PTHR22642:SF2">
    <property type="entry name" value="PROTEIN LONG AFTER FAR-RED 3"/>
    <property type="match status" value="1"/>
</dbReference>
<dbReference type="Proteomes" id="UP000198415">
    <property type="component" value="Unassembled WGS sequence"/>
</dbReference>
<dbReference type="SUPFAM" id="SSF51338">
    <property type="entry name" value="Composite domain of metallo-dependent hydrolases"/>
    <property type="match status" value="1"/>
</dbReference>
<dbReference type="GO" id="GO:0016810">
    <property type="term" value="F:hydrolase activity, acting on carbon-nitrogen (but not peptide) bonds"/>
    <property type="evidence" value="ECO:0007669"/>
    <property type="project" value="InterPro"/>
</dbReference>
<dbReference type="CDD" id="cd01300">
    <property type="entry name" value="YtcJ_like"/>
    <property type="match status" value="1"/>
</dbReference>
<dbReference type="InterPro" id="IPR013108">
    <property type="entry name" value="Amidohydro_3"/>
</dbReference>
<accession>A0A239AAG3</accession>